<feature type="domain" description="Cyclin-like" evidence="6">
    <location>
        <begin position="258"/>
        <end position="345"/>
    </location>
</feature>
<evidence type="ECO:0000313" key="8">
    <source>
        <dbReference type="EMBL" id="KAL1883889.1"/>
    </source>
</evidence>
<dbReference type="CDD" id="cd20512">
    <property type="entry name" value="CYCLIN_CLBs_yeast_rpt2"/>
    <property type="match status" value="1"/>
</dbReference>
<dbReference type="PROSITE" id="PS00292">
    <property type="entry name" value="CYCLINS"/>
    <property type="match status" value="1"/>
</dbReference>
<feature type="compositionally biased region" description="Polar residues" evidence="5">
    <location>
        <begin position="191"/>
        <end position="200"/>
    </location>
</feature>
<dbReference type="SUPFAM" id="SSF47954">
    <property type="entry name" value="Cyclin-like"/>
    <property type="match status" value="2"/>
</dbReference>
<evidence type="ECO:0000256" key="4">
    <source>
        <dbReference type="RuleBase" id="RU000383"/>
    </source>
</evidence>
<dbReference type="SMART" id="SM01332">
    <property type="entry name" value="Cyclin_C"/>
    <property type="match status" value="1"/>
</dbReference>
<dbReference type="PIRSF" id="PIRSF001771">
    <property type="entry name" value="Cyclin_A_B_D_E"/>
    <property type="match status" value="1"/>
</dbReference>
<dbReference type="InterPro" id="IPR004367">
    <property type="entry name" value="Cyclin_C-dom"/>
</dbReference>
<accession>A0ABR3Y780</accession>
<dbReference type="InterPro" id="IPR006671">
    <property type="entry name" value="Cyclin_N"/>
</dbReference>
<feature type="compositionally biased region" description="Basic and acidic residues" evidence="5">
    <location>
        <begin position="118"/>
        <end position="127"/>
    </location>
</feature>
<dbReference type="InterPro" id="IPR048258">
    <property type="entry name" value="Cyclins_cyclin-box"/>
</dbReference>
<evidence type="ECO:0008006" key="10">
    <source>
        <dbReference type="Google" id="ProtNLM"/>
    </source>
</evidence>
<evidence type="ECO:0000256" key="3">
    <source>
        <dbReference type="ARBA" id="ARBA00023306"/>
    </source>
</evidence>
<feature type="domain" description="Cyclin-like" evidence="6">
    <location>
        <begin position="358"/>
        <end position="439"/>
    </location>
</feature>
<sequence length="490" mass="54954">MPQGRVTRQRLVADENDENIGSKILTRAKAASLNVDELSLPAKGPLKSKKSTTNANPQAGQRRRAALGDVSNVAKVDTDAKKNVTGKSGLVSKAAQPSGIQKKTSSTTATRTALTSKEPNKKAEPKRSGSGLGTIGVVQKRKVTSTSANAKDATKHEEDEPLRKKLHTTESLAKAKDEEVESKEAIAPSIGASTTESTLPPNVIDLDEEDFEDPLMVAEYAREIFDYLRDLEPNSIPNPHYMSHQDDLEWKHRSILVDWLIEVHTRFHLLPETLFLTINIIDRFLSEKVVQLDRLQLVGITALFIASKYEEVLSPHIGNFRYVVDEGEDGFTDAQILSAERFMLGTLNFDLSYPNPMNFLRRISKADNYDIHTRTYGKYLMEISLLDHRFMAYRPSHVAAAAMYLARLILGRGEWDETLAFYAGYTEEEILPVFQLMVDYLARPVVHEAFFKKYACKKFLKASMQARQWAKRHAADCGVTISDQPLYPIP</sequence>
<dbReference type="Pfam" id="PF00134">
    <property type="entry name" value="Cyclin_N"/>
    <property type="match status" value="1"/>
</dbReference>
<keyword evidence="3" id="KW-0131">Cell cycle</keyword>
<dbReference type="EMBL" id="JAZHXJ010000005">
    <property type="protein sequence ID" value="KAL1883889.1"/>
    <property type="molecule type" value="Genomic_DNA"/>
</dbReference>
<comment type="caution">
    <text evidence="8">The sequence shown here is derived from an EMBL/GenBank/DDBJ whole genome shotgun (WGS) entry which is preliminary data.</text>
</comment>
<dbReference type="PANTHER" id="PTHR10177">
    <property type="entry name" value="CYCLINS"/>
    <property type="match status" value="1"/>
</dbReference>
<dbReference type="InterPro" id="IPR046965">
    <property type="entry name" value="Cyclin_A/B-like"/>
</dbReference>
<dbReference type="CDD" id="cd20568">
    <property type="entry name" value="CYCLIN_CLBs_yeast_rpt1"/>
    <property type="match status" value="1"/>
</dbReference>
<evidence type="ECO:0000256" key="2">
    <source>
        <dbReference type="ARBA" id="ARBA00023127"/>
    </source>
</evidence>
<feature type="compositionally biased region" description="Low complexity" evidence="5">
    <location>
        <begin position="102"/>
        <end position="117"/>
    </location>
</feature>
<reference evidence="8 9" key="1">
    <citation type="journal article" date="2024" name="Commun. Biol.">
        <title>Comparative genomic analysis of thermophilic fungi reveals convergent evolutionary adaptations and gene losses.</title>
        <authorList>
            <person name="Steindorff A.S."/>
            <person name="Aguilar-Pontes M.V."/>
            <person name="Robinson A.J."/>
            <person name="Andreopoulos B."/>
            <person name="LaButti K."/>
            <person name="Kuo A."/>
            <person name="Mondo S."/>
            <person name="Riley R."/>
            <person name="Otillar R."/>
            <person name="Haridas S."/>
            <person name="Lipzen A."/>
            <person name="Grimwood J."/>
            <person name="Schmutz J."/>
            <person name="Clum A."/>
            <person name="Reid I.D."/>
            <person name="Moisan M.C."/>
            <person name="Butler G."/>
            <person name="Nguyen T.T.M."/>
            <person name="Dewar K."/>
            <person name="Conant G."/>
            <person name="Drula E."/>
            <person name="Henrissat B."/>
            <person name="Hansel C."/>
            <person name="Singer S."/>
            <person name="Hutchinson M.I."/>
            <person name="de Vries R.P."/>
            <person name="Natvig D.O."/>
            <person name="Powell A.J."/>
            <person name="Tsang A."/>
            <person name="Grigoriev I.V."/>
        </authorList>
    </citation>
    <scope>NUCLEOTIDE SEQUENCE [LARGE SCALE GENOMIC DNA]</scope>
    <source>
        <strain evidence="8 9">ATCC 24622</strain>
    </source>
</reference>
<dbReference type="Gene3D" id="1.10.472.10">
    <property type="entry name" value="Cyclin-like"/>
    <property type="match status" value="2"/>
</dbReference>
<feature type="region of interest" description="Disordered" evidence="5">
    <location>
        <begin position="41"/>
        <end position="203"/>
    </location>
</feature>
<name>A0ABR3Y780_9PEZI</name>
<dbReference type="SMART" id="SM00385">
    <property type="entry name" value="CYCLIN"/>
    <property type="match status" value="2"/>
</dbReference>
<organism evidence="8 9">
    <name type="scientific">Phialemonium thermophilum</name>
    <dbReference type="NCBI Taxonomy" id="223376"/>
    <lineage>
        <taxon>Eukaryota</taxon>
        <taxon>Fungi</taxon>
        <taxon>Dikarya</taxon>
        <taxon>Ascomycota</taxon>
        <taxon>Pezizomycotina</taxon>
        <taxon>Sordariomycetes</taxon>
        <taxon>Sordariomycetidae</taxon>
        <taxon>Cephalothecales</taxon>
        <taxon>Cephalothecaceae</taxon>
        <taxon>Phialemonium</taxon>
    </lineage>
</organism>
<proteinExistence type="inferred from homology"/>
<feature type="domain" description="Cyclin C-terminal" evidence="7">
    <location>
        <begin position="354"/>
        <end position="468"/>
    </location>
</feature>
<protein>
    <recommendedName>
        <fullName evidence="10">Cyclin N-terminal domain-containing protein</fullName>
    </recommendedName>
</protein>
<feature type="compositionally biased region" description="Basic and acidic residues" evidence="5">
    <location>
        <begin position="152"/>
        <end position="163"/>
    </location>
</feature>
<dbReference type="InterPro" id="IPR039361">
    <property type="entry name" value="Cyclin"/>
</dbReference>
<comment type="similarity">
    <text evidence="4">Belongs to the cyclin family.</text>
</comment>
<keyword evidence="2 4" id="KW-0195">Cyclin</keyword>
<dbReference type="Pfam" id="PF02984">
    <property type="entry name" value="Cyclin_C"/>
    <property type="match status" value="1"/>
</dbReference>
<keyword evidence="1" id="KW-0132">Cell division</keyword>
<dbReference type="InterPro" id="IPR013763">
    <property type="entry name" value="Cyclin-like_dom"/>
</dbReference>
<evidence type="ECO:0000256" key="1">
    <source>
        <dbReference type="ARBA" id="ARBA00022618"/>
    </source>
</evidence>
<gene>
    <name evidence="8" type="ORF">VTK73DRAFT_7677</name>
</gene>
<evidence type="ECO:0000256" key="5">
    <source>
        <dbReference type="SAM" id="MobiDB-lite"/>
    </source>
</evidence>
<evidence type="ECO:0000259" key="6">
    <source>
        <dbReference type="SMART" id="SM00385"/>
    </source>
</evidence>
<dbReference type="InterPro" id="IPR036915">
    <property type="entry name" value="Cyclin-like_sf"/>
</dbReference>
<evidence type="ECO:0000259" key="7">
    <source>
        <dbReference type="SMART" id="SM01332"/>
    </source>
</evidence>
<evidence type="ECO:0000313" key="9">
    <source>
        <dbReference type="Proteomes" id="UP001586593"/>
    </source>
</evidence>
<dbReference type="Proteomes" id="UP001586593">
    <property type="component" value="Unassembled WGS sequence"/>
</dbReference>
<keyword evidence="9" id="KW-1185">Reference proteome</keyword>